<feature type="compositionally biased region" description="Basic and acidic residues" evidence="1">
    <location>
        <begin position="94"/>
        <end position="105"/>
    </location>
</feature>
<name>A0AAV3P2F2_LITER</name>
<dbReference type="InterPro" id="IPR036397">
    <property type="entry name" value="RNaseH_sf"/>
</dbReference>
<feature type="region of interest" description="Disordered" evidence="1">
    <location>
        <begin position="85"/>
        <end position="109"/>
    </location>
</feature>
<reference evidence="2 3" key="1">
    <citation type="submission" date="2024-01" db="EMBL/GenBank/DDBJ databases">
        <title>The complete chloroplast genome sequence of Lithospermum erythrorhizon: insights into the phylogenetic relationship among Boraginaceae species and the maternal lineages of purple gromwells.</title>
        <authorList>
            <person name="Okada T."/>
            <person name="Watanabe K."/>
        </authorList>
    </citation>
    <scope>NUCLEOTIDE SEQUENCE [LARGE SCALE GENOMIC DNA]</scope>
</reference>
<dbReference type="PANTHER" id="PTHR45835">
    <property type="entry name" value="YALI0A06105P"/>
    <property type="match status" value="1"/>
</dbReference>
<evidence type="ECO:0000313" key="2">
    <source>
        <dbReference type="EMBL" id="GAA0145531.1"/>
    </source>
</evidence>
<protein>
    <submittedName>
        <fullName evidence="2">Uncharacterized protein</fullName>
    </submittedName>
</protein>
<evidence type="ECO:0000256" key="1">
    <source>
        <dbReference type="SAM" id="MobiDB-lite"/>
    </source>
</evidence>
<dbReference type="EMBL" id="BAABME010000795">
    <property type="protein sequence ID" value="GAA0145531.1"/>
    <property type="molecule type" value="Genomic_DNA"/>
</dbReference>
<organism evidence="2 3">
    <name type="scientific">Lithospermum erythrorhizon</name>
    <name type="common">Purple gromwell</name>
    <name type="synonym">Lithospermum officinale var. erythrorhizon</name>
    <dbReference type="NCBI Taxonomy" id="34254"/>
    <lineage>
        <taxon>Eukaryota</taxon>
        <taxon>Viridiplantae</taxon>
        <taxon>Streptophyta</taxon>
        <taxon>Embryophyta</taxon>
        <taxon>Tracheophyta</taxon>
        <taxon>Spermatophyta</taxon>
        <taxon>Magnoliopsida</taxon>
        <taxon>eudicotyledons</taxon>
        <taxon>Gunneridae</taxon>
        <taxon>Pentapetalae</taxon>
        <taxon>asterids</taxon>
        <taxon>lamiids</taxon>
        <taxon>Boraginales</taxon>
        <taxon>Boraginaceae</taxon>
        <taxon>Boraginoideae</taxon>
        <taxon>Lithospermeae</taxon>
        <taxon>Lithospermum</taxon>
    </lineage>
</organism>
<sequence length="121" mass="14035">MNAILVVDKCVNSDRSQDWNKLLPLAEYSYNSNYHSSSKMTPFDTLYGHNPPLLSSTSCLKDVNIKERHLIQQWKQITEWSRQNLHQAQNKMKKSTDSRRNDKSIPRGRSSLLKIVTLETS</sequence>
<dbReference type="Proteomes" id="UP001454036">
    <property type="component" value="Unassembled WGS sequence"/>
</dbReference>
<dbReference type="PANTHER" id="PTHR45835:SF99">
    <property type="entry name" value="CHROMO DOMAIN-CONTAINING PROTEIN-RELATED"/>
    <property type="match status" value="1"/>
</dbReference>
<keyword evidence="3" id="KW-1185">Reference proteome</keyword>
<accession>A0AAV3P2F2</accession>
<proteinExistence type="predicted"/>
<dbReference type="AlphaFoldDB" id="A0AAV3P2F2"/>
<dbReference type="Gene3D" id="3.30.420.10">
    <property type="entry name" value="Ribonuclease H-like superfamily/Ribonuclease H"/>
    <property type="match status" value="1"/>
</dbReference>
<dbReference type="GO" id="GO:0003676">
    <property type="term" value="F:nucleic acid binding"/>
    <property type="evidence" value="ECO:0007669"/>
    <property type="project" value="InterPro"/>
</dbReference>
<gene>
    <name evidence="2" type="ORF">LIER_05706</name>
</gene>
<comment type="caution">
    <text evidence="2">The sequence shown here is derived from an EMBL/GenBank/DDBJ whole genome shotgun (WGS) entry which is preliminary data.</text>
</comment>
<evidence type="ECO:0000313" key="3">
    <source>
        <dbReference type="Proteomes" id="UP001454036"/>
    </source>
</evidence>